<dbReference type="AlphaFoldDB" id="S4PXQ8"/>
<name>S4PXQ8_9NEOP</name>
<dbReference type="InterPro" id="IPR017996">
    <property type="entry name" value="MRJP/yellow-related"/>
</dbReference>
<protein>
    <submittedName>
        <fullName evidence="5">Yellow-fa</fullName>
    </submittedName>
</protein>
<accession>S4PXQ8</accession>
<keyword evidence="3" id="KW-0964">Secreted</keyword>
<sequence length="344" mass="38507">MGVERVGDRLFITVPRRRYGIPATLNYLSLSRDGKTRSPALRPYPDIARARSLTSVYRTRADKCGRLWMVDTGLLEIPGNPQQLQAPAIVIFDLASDRQILRYPFKSSDLPAANTPTGLASITVDITGSCSNAYAYVPDLTTYGLIVYSLEDNDSWRLTHNYFHFNPLAGNLRISGESFQWSDGIFSITLTQPGDDGCRTAYFHPLASVQEFSVSTCVLKNNSISSLSDYYSLYSYVGNRGENSQSTMHGYHQKSNVVFFAEIGRDAVSCWNSGSVLNPSNIAILARDRLRLSYPSDLHVTNNEVWVMSNTLPRFGYSRLDTNEFNFYVYRGNVNELIADTVCS</sequence>
<dbReference type="EMBL" id="GAIX01004613">
    <property type="protein sequence ID" value="JAA87947.1"/>
    <property type="molecule type" value="Transcribed_RNA"/>
</dbReference>
<dbReference type="PANTHER" id="PTHR10009:SF10">
    <property type="entry name" value="L-DOPACHROME TAUTOMERASE YELLOW-F-RELATED"/>
    <property type="match status" value="1"/>
</dbReference>
<dbReference type="InterPro" id="IPR011042">
    <property type="entry name" value="6-blade_b-propeller_TolB-like"/>
</dbReference>
<proteinExistence type="inferred from homology"/>
<dbReference type="Gene3D" id="2.120.10.30">
    <property type="entry name" value="TolB, C-terminal domain"/>
    <property type="match status" value="1"/>
</dbReference>
<evidence type="ECO:0000256" key="4">
    <source>
        <dbReference type="ARBA" id="ARBA00022729"/>
    </source>
</evidence>
<organism evidence="5">
    <name type="scientific">Pararge aegeria</name>
    <name type="common">speckled wood butterfly</name>
    <dbReference type="NCBI Taxonomy" id="116150"/>
    <lineage>
        <taxon>Eukaryota</taxon>
        <taxon>Metazoa</taxon>
        <taxon>Ecdysozoa</taxon>
        <taxon>Arthropoda</taxon>
        <taxon>Hexapoda</taxon>
        <taxon>Insecta</taxon>
        <taxon>Pterygota</taxon>
        <taxon>Neoptera</taxon>
        <taxon>Endopterygota</taxon>
        <taxon>Lepidoptera</taxon>
        <taxon>Glossata</taxon>
        <taxon>Ditrysia</taxon>
        <taxon>Papilionoidea</taxon>
        <taxon>Nymphalidae</taxon>
        <taxon>Satyrinae</taxon>
        <taxon>Satyrini</taxon>
        <taxon>Parargina</taxon>
        <taxon>Pararge</taxon>
    </lineage>
</organism>
<dbReference type="Pfam" id="PF03022">
    <property type="entry name" value="MRJP"/>
    <property type="match status" value="1"/>
</dbReference>
<dbReference type="PRINTS" id="PR01366">
    <property type="entry name" value="ROYALJELLY"/>
</dbReference>
<evidence type="ECO:0000256" key="1">
    <source>
        <dbReference type="ARBA" id="ARBA00004613"/>
    </source>
</evidence>
<reference evidence="5" key="2">
    <citation type="submission" date="2013-05" db="EMBL/GenBank/DDBJ databases">
        <authorList>
            <person name="Carter J.-M."/>
            <person name="Baker S.C."/>
            <person name="Pink R."/>
            <person name="Carter D.R.F."/>
            <person name="Collins A."/>
            <person name="Tomlin J."/>
            <person name="Gibbs M."/>
            <person name="Breuker C.J."/>
        </authorList>
    </citation>
    <scope>NUCLEOTIDE SEQUENCE</scope>
    <source>
        <tissue evidence="5">Ovary</tissue>
    </source>
</reference>
<dbReference type="PANTHER" id="PTHR10009">
    <property type="entry name" value="PROTEIN YELLOW-RELATED"/>
    <property type="match status" value="1"/>
</dbReference>
<reference evidence="5" key="1">
    <citation type="journal article" date="2013" name="BMC Genomics">
        <title>Unscrambling butterfly oogenesis.</title>
        <authorList>
            <person name="Carter J.M."/>
            <person name="Baker S.C."/>
            <person name="Pink R."/>
            <person name="Carter D.R."/>
            <person name="Collins A."/>
            <person name="Tomlin J."/>
            <person name="Gibbs M."/>
            <person name="Breuker C.J."/>
        </authorList>
    </citation>
    <scope>NUCLEOTIDE SEQUENCE</scope>
    <source>
        <tissue evidence="5">Ovary</tissue>
    </source>
</reference>
<evidence type="ECO:0000256" key="2">
    <source>
        <dbReference type="ARBA" id="ARBA00009127"/>
    </source>
</evidence>
<evidence type="ECO:0000256" key="3">
    <source>
        <dbReference type="ARBA" id="ARBA00022525"/>
    </source>
</evidence>
<comment type="similarity">
    <text evidence="2">Belongs to the major royal jelly protein family.</text>
</comment>
<keyword evidence="4" id="KW-0732">Signal</keyword>
<comment type="subcellular location">
    <subcellularLocation>
        <location evidence="1">Secreted</location>
    </subcellularLocation>
</comment>
<evidence type="ECO:0000313" key="5">
    <source>
        <dbReference type="EMBL" id="JAA87947.1"/>
    </source>
</evidence>
<dbReference type="GO" id="GO:0005576">
    <property type="term" value="C:extracellular region"/>
    <property type="evidence" value="ECO:0007669"/>
    <property type="project" value="UniProtKB-SubCell"/>
</dbReference>